<protein>
    <submittedName>
        <fullName evidence="1">Uncharacterized protein</fullName>
    </submittedName>
</protein>
<evidence type="ECO:0000313" key="2">
    <source>
        <dbReference type="Proteomes" id="UP000221506"/>
    </source>
</evidence>
<accession>A0A1W6DY56</accession>
<keyword evidence="2" id="KW-1185">Reference proteome</keyword>
<name>A0A1W6DY56_9CAUD</name>
<dbReference type="Proteomes" id="UP000221506">
    <property type="component" value="Segment"/>
</dbReference>
<dbReference type="EMBL" id="KY914485">
    <property type="protein sequence ID" value="ARK07947.1"/>
    <property type="molecule type" value="Genomic_DNA"/>
</dbReference>
<proteinExistence type="predicted"/>
<organism evidence="1 2">
    <name type="scientific">Aeromonas phage phiA8-29</name>
    <dbReference type="NCBI Taxonomy" id="1978922"/>
    <lineage>
        <taxon>Viruses</taxon>
        <taxon>Duplodnaviria</taxon>
        <taxon>Heunggongvirae</taxon>
        <taxon>Uroviricota</taxon>
        <taxon>Caudoviricetes</taxon>
        <taxon>Pantevenvirales</taxon>
        <taxon>Ackermannviridae</taxon>
        <taxon>Tedavirus</taxon>
        <taxon>Tedavirus A829</taxon>
    </lineage>
</organism>
<reference evidence="1 2" key="1">
    <citation type="submission" date="2017-04" db="EMBL/GenBank/DDBJ databases">
        <title>Complete genome sequence and characterization of temperature-dependent bacteriophage phiA8-29 infecting Aeromonas.</title>
        <authorList>
            <person name="He Y."/>
            <person name="Yang H."/>
        </authorList>
    </citation>
    <scope>NUCLEOTIDE SEQUENCE [LARGE SCALE GENOMIC DNA]</scope>
</reference>
<sequence>MFLVIKDGKLEIAHTSSVNQVVSSLKTLGVKSPSWKKEISKLKTEGRYDYSGVNGCTVTVHVR</sequence>
<evidence type="ECO:0000313" key="1">
    <source>
        <dbReference type="EMBL" id="ARK07947.1"/>
    </source>
</evidence>
<gene>
    <name evidence="1" type="ORF">phiA829_127</name>
</gene>